<sequence length="46" mass="5109">MKTSHSKCVVKFSSLYNEEGDDFLSRIITGDETSMTPVLTSEDLPV</sequence>
<reference evidence="1 2" key="1">
    <citation type="journal article" date="2019" name="Sci. Rep.">
        <title>Orb-weaving spider Araneus ventricosus genome elucidates the spidroin gene catalogue.</title>
        <authorList>
            <person name="Kono N."/>
            <person name="Nakamura H."/>
            <person name="Ohtoshi R."/>
            <person name="Moran D.A.P."/>
            <person name="Shinohara A."/>
            <person name="Yoshida Y."/>
            <person name="Fujiwara M."/>
            <person name="Mori M."/>
            <person name="Tomita M."/>
            <person name="Arakawa K."/>
        </authorList>
    </citation>
    <scope>NUCLEOTIDE SEQUENCE [LARGE SCALE GENOMIC DNA]</scope>
</reference>
<dbReference type="EMBL" id="BGPR01004700">
    <property type="protein sequence ID" value="GBN02432.1"/>
    <property type="molecule type" value="Genomic_DNA"/>
</dbReference>
<accession>A0A4Y2KK61</accession>
<keyword evidence="2" id="KW-1185">Reference proteome</keyword>
<gene>
    <name evidence="1" type="ORF">AVEN_152308_1</name>
</gene>
<name>A0A4Y2KK61_ARAVE</name>
<dbReference type="AlphaFoldDB" id="A0A4Y2KK61"/>
<proteinExistence type="predicted"/>
<comment type="caution">
    <text evidence="1">The sequence shown here is derived from an EMBL/GenBank/DDBJ whole genome shotgun (WGS) entry which is preliminary data.</text>
</comment>
<protein>
    <submittedName>
        <fullName evidence="1">Uncharacterized protein</fullName>
    </submittedName>
</protein>
<feature type="non-terminal residue" evidence="1">
    <location>
        <position position="46"/>
    </location>
</feature>
<evidence type="ECO:0000313" key="1">
    <source>
        <dbReference type="EMBL" id="GBN02432.1"/>
    </source>
</evidence>
<dbReference type="Proteomes" id="UP000499080">
    <property type="component" value="Unassembled WGS sequence"/>
</dbReference>
<evidence type="ECO:0000313" key="2">
    <source>
        <dbReference type="Proteomes" id="UP000499080"/>
    </source>
</evidence>
<organism evidence="1 2">
    <name type="scientific">Araneus ventricosus</name>
    <name type="common">Orbweaver spider</name>
    <name type="synonym">Epeira ventricosa</name>
    <dbReference type="NCBI Taxonomy" id="182803"/>
    <lineage>
        <taxon>Eukaryota</taxon>
        <taxon>Metazoa</taxon>
        <taxon>Ecdysozoa</taxon>
        <taxon>Arthropoda</taxon>
        <taxon>Chelicerata</taxon>
        <taxon>Arachnida</taxon>
        <taxon>Araneae</taxon>
        <taxon>Araneomorphae</taxon>
        <taxon>Entelegynae</taxon>
        <taxon>Araneoidea</taxon>
        <taxon>Araneidae</taxon>
        <taxon>Araneus</taxon>
    </lineage>
</organism>